<gene>
    <name evidence="4" type="ORF">ACFSUS_21785</name>
</gene>
<dbReference type="RefSeq" id="WP_381525884.1">
    <property type="nucleotide sequence ID" value="NZ_JBHULN010000016.1"/>
</dbReference>
<dbReference type="Gene3D" id="3.40.50.2000">
    <property type="entry name" value="Glycogen Phosphorylase B"/>
    <property type="match status" value="2"/>
</dbReference>
<evidence type="ECO:0000313" key="4">
    <source>
        <dbReference type="EMBL" id="MFD2573288.1"/>
    </source>
</evidence>
<organism evidence="4 5">
    <name type="scientific">Spirosoma soli</name>
    <dbReference type="NCBI Taxonomy" id="1770529"/>
    <lineage>
        <taxon>Bacteria</taxon>
        <taxon>Pseudomonadati</taxon>
        <taxon>Bacteroidota</taxon>
        <taxon>Cytophagia</taxon>
        <taxon>Cytophagales</taxon>
        <taxon>Cytophagaceae</taxon>
        <taxon>Spirosoma</taxon>
    </lineage>
</organism>
<evidence type="ECO:0000259" key="3">
    <source>
        <dbReference type="Pfam" id="PF13439"/>
    </source>
</evidence>
<dbReference type="Pfam" id="PF00534">
    <property type="entry name" value="Glycos_transf_1"/>
    <property type="match status" value="1"/>
</dbReference>
<evidence type="ECO:0000256" key="1">
    <source>
        <dbReference type="ARBA" id="ARBA00022679"/>
    </source>
</evidence>
<dbReference type="InterPro" id="IPR028098">
    <property type="entry name" value="Glyco_trans_4-like_N"/>
</dbReference>
<name>A0ABW5M8F5_9BACT</name>
<dbReference type="PANTHER" id="PTHR46401:SF2">
    <property type="entry name" value="GLYCOSYLTRANSFERASE WBBK-RELATED"/>
    <property type="match status" value="1"/>
</dbReference>
<proteinExistence type="predicted"/>
<feature type="domain" description="Glycosyl transferase family 1" evidence="2">
    <location>
        <begin position="159"/>
        <end position="304"/>
    </location>
</feature>
<dbReference type="EMBL" id="JBHULN010000016">
    <property type="protein sequence ID" value="MFD2573288.1"/>
    <property type="molecule type" value="Genomic_DNA"/>
</dbReference>
<keyword evidence="1" id="KW-0808">Transferase</keyword>
<dbReference type="PANTHER" id="PTHR46401">
    <property type="entry name" value="GLYCOSYLTRANSFERASE WBBK-RELATED"/>
    <property type="match status" value="1"/>
</dbReference>
<keyword evidence="5" id="KW-1185">Reference proteome</keyword>
<dbReference type="Pfam" id="PF13439">
    <property type="entry name" value="Glyco_transf_4"/>
    <property type="match status" value="1"/>
</dbReference>
<reference evidence="5" key="1">
    <citation type="journal article" date="2019" name="Int. J. Syst. Evol. Microbiol.">
        <title>The Global Catalogue of Microorganisms (GCM) 10K type strain sequencing project: providing services to taxonomists for standard genome sequencing and annotation.</title>
        <authorList>
            <consortium name="The Broad Institute Genomics Platform"/>
            <consortium name="The Broad Institute Genome Sequencing Center for Infectious Disease"/>
            <person name="Wu L."/>
            <person name="Ma J."/>
        </authorList>
    </citation>
    <scope>NUCLEOTIDE SEQUENCE [LARGE SCALE GENOMIC DNA]</scope>
    <source>
        <strain evidence="5">KCTC 42805</strain>
    </source>
</reference>
<dbReference type="InterPro" id="IPR001296">
    <property type="entry name" value="Glyco_trans_1"/>
</dbReference>
<dbReference type="Proteomes" id="UP001597469">
    <property type="component" value="Unassembled WGS sequence"/>
</dbReference>
<accession>A0ABW5M8F5</accession>
<evidence type="ECO:0000313" key="5">
    <source>
        <dbReference type="Proteomes" id="UP001597469"/>
    </source>
</evidence>
<dbReference type="SUPFAM" id="SSF53756">
    <property type="entry name" value="UDP-Glycosyltransferase/glycogen phosphorylase"/>
    <property type="match status" value="1"/>
</dbReference>
<sequence length="331" mass="38574">MKVTFFFRKPIPSFHFSIERIFDDIKDSLGKDVLLTRKTVPFFCHSRINILKNIIWSSKEQDEINHITGDIHYIALGLQKKKTILTIHDINFLKRRHPIKVLEYYLLWLLLPLIKSKVITVVSEETKKDILKRVPFSEGKIRVIPNFYDPRYKAFPKIFSKEKPVLLQIGTRKNKNVERLIEAITGINCLLIIVGKYEAHLEQMLKDRNIDYDWKENLSDSEVMDQYRRADILCFVSTVEGFGMPILEAQAVGRAVITSNVSSMPEVAGDSALLVDPFNVEEIRKAISKLIDNDHLRSELIQKGFENIKRYEIKKIAGMYRDLYQEVYSQP</sequence>
<feature type="domain" description="Glycosyltransferase subfamily 4-like N-terminal" evidence="3">
    <location>
        <begin position="74"/>
        <end position="150"/>
    </location>
</feature>
<dbReference type="CDD" id="cd03809">
    <property type="entry name" value="GT4_MtfB-like"/>
    <property type="match status" value="1"/>
</dbReference>
<comment type="caution">
    <text evidence="4">The sequence shown here is derived from an EMBL/GenBank/DDBJ whole genome shotgun (WGS) entry which is preliminary data.</text>
</comment>
<evidence type="ECO:0000259" key="2">
    <source>
        <dbReference type="Pfam" id="PF00534"/>
    </source>
</evidence>
<protein>
    <submittedName>
        <fullName evidence="4">Glycosyltransferase family 4 protein</fullName>
    </submittedName>
</protein>